<dbReference type="Gramene" id="rna48620">
    <property type="protein sequence ID" value="RHN42206.1"/>
    <property type="gene ID" value="gene48620"/>
</dbReference>
<organism evidence="1">
    <name type="scientific">Medicago truncatula</name>
    <name type="common">Barrel medic</name>
    <name type="synonym">Medicago tribuloides</name>
    <dbReference type="NCBI Taxonomy" id="3880"/>
    <lineage>
        <taxon>Eukaryota</taxon>
        <taxon>Viridiplantae</taxon>
        <taxon>Streptophyta</taxon>
        <taxon>Embryophyta</taxon>
        <taxon>Tracheophyta</taxon>
        <taxon>Spermatophyta</taxon>
        <taxon>Magnoliopsida</taxon>
        <taxon>eudicotyledons</taxon>
        <taxon>Gunneridae</taxon>
        <taxon>Pentapetalae</taxon>
        <taxon>rosids</taxon>
        <taxon>fabids</taxon>
        <taxon>Fabales</taxon>
        <taxon>Fabaceae</taxon>
        <taxon>Papilionoideae</taxon>
        <taxon>50 kb inversion clade</taxon>
        <taxon>NPAAA clade</taxon>
        <taxon>Hologalegina</taxon>
        <taxon>IRL clade</taxon>
        <taxon>Trifolieae</taxon>
        <taxon>Medicago</taxon>
    </lineage>
</organism>
<dbReference type="AlphaFoldDB" id="A0A396GM72"/>
<dbReference type="EMBL" id="PSQE01000008">
    <property type="protein sequence ID" value="RHN42206.1"/>
    <property type="molecule type" value="Genomic_DNA"/>
</dbReference>
<protein>
    <submittedName>
        <fullName evidence="1">Uncharacterized protein</fullName>
    </submittedName>
</protein>
<name>A0A396GM72_MEDTR</name>
<dbReference type="Proteomes" id="UP000265566">
    <property type="component" value="Chromosome 8"/>
</dbReference>
<evidence type="ECO:0000313" key="1">
    <source>
        <dbReference type="EMBL" id="RHN42206.1"/>
    </source>
</evidence>
<gene>
    <name evidence="1" type="ORF">MtrunA17_Chr8g0374361</name>
</gene>
<comment type="caution">
    <text evidence="1">The sequence shown here is derived from an EMBL/GenBank/DDBJ whole genome shotgun (WGS) entry which is preliminary data.</text>
</comment>
<reference evidence="1" key="1">
    <citation type="journal article" date="2018" name="Nat. Plants">
        <title>Whole-genome landscape of Medicago truncatula symbiotic genes.</title>
        <authorList>
            <person name="Pecrix Y."/>
            <person name="Gamas P."/>
            <person name="Carrere S."/>
        </authorList>
    </citation>
    <scope>NUCLEOTIDE SEQUENCE</scope>
    <source>
        <tissue evidence="1">Leaves</tissue>
    </source>
</reference>
<proteinExistence type="predicted"/>
<sequence length="94" mass="10829">MYRFLRLHRLPKSSGKLERLMQLEMSSSLRFKSLPIESGNSTKSVHEIRLKSSKFINFPISWGSEESLWQLVILSFFNEAMSHTPLGNATISLE</sequence>
<accession>A0A396GM72</accession>